<organism evidence="2 3">
    <name type="scientific">Cylindrodendrum hubeiense</name>
    <dbReference type="NCBI Taxonomy" id="595255"/>
    <lineage>
        <taxon>Eukaryota</taxon>
        <taxon>Fungi</taxon>
        <taxon>Dikarya</taxon>
        <taxon>Ascomycota</taxon>
        <taxon>Pezizomycotina</taxon>
        <taxon>Sordariomycetes</taxon>
        <taxon>Hypocreomycetidae</taxon>
        <taxon>Hypocreales</taxon>
        <taxon>Nectriaceae</taxon>
        <taxon>Cylindrodendrum</taxon>
    </lineage>
</organism>
<proteinExistence type="predicted"/>
<sequence>MMLKFYLCLAFVQVVFGANRYVIDSVSCKDDAVNAAVRLYMDNAISKAGLVAKILAPKAHFEPIGKYVYVDIDNRSDAWKQTRDKSDLEIHCNGDYITPLQDSPEPNINWRDEIQGLPVLDDDSILNIKDEKTILVAVTSPARTWKEGETWPDNIPEVITFNPWYIKHAVEKKSIFNSDRIKKALQPSLLKAIKIKFQRYTHAANVDTLDTPELTLIHELTHTALGGLSRDTGGSKSYGWYNCVRLKDVDNADNLAYFALVVDLIQNYKYEVDDKGNLQSFT</sequence>
<dbReference type="Gene3D" id="3.40.390.10">
    <property type="entry name" value="Collagenase (Catalytic Domain)"/>
    <property type="match status" value="1"/>
</dbReference>
<accession>A0A9P5GWU0</accession>
<evidence type="ECO:0000313" key="2">
    <source>
        <dbReference type="EMBL" id="KAF7542203.1"/>
    </source>
</evidence>
<feature type="chain" id="PRO_5040127621" description="Lysine-specific metallo-endopeptidase domain-containing protein" evidence="1">
    <location>
        <begin position="18"/>
        <end position="282"/>
    </location>
</feature>
<gene>
    <name evidence="2" type="ORF">G7Z17_g11792</name>
</gene>
<dbReference type="InterPro" id="IPR024079">
    <property type="entry name" value="MetalloPept_cat_dom_sf"/>
</dbReference>
<dbReference type="Proteomes" id="UP000722485">
    <property type="component" value="Unassembled WGS sequence"/>
</dbReference>
<dbReference type="AlphaFoldDB" id="A0A9P5GWU0"/>
<feature type="signal peptide" evidence="1">
    <location>
        <begin position="1"/>
        <end position="17"/>
    </location>
</feature>
<evidence type="ECO:0000313" key="3">
    <source>
        <dbReference type="Proteomes" id="UP000722485"/>
    </source>
</evidence>
<keyword evidence="3" id="KW-1185">Reference proteome</keyword>
<name>A0A9P5GWU0_9HYPO</name>
<evidence type="ECO:0000256" key="1">
    <source>
        <dbReference type="SAM" id="SignalP"/>
    </source>
</evidence>
<keyword evidence="1" id="KW-0732">Signal</keyword>
<protein>
    <recommendedName>
        <fullName evidence="4">Lysine-specific metallo-endopeptidase domain-containing protein</fullName>
    </recommendedName>
</protein>
<dbReference type="EMBL" id="JAANBB010000471">
    <property type="protein sequence ID" value="KAF7542203.1"/>
    <property type="molecule type" value="Genomic_DNA"/>
</dbReference>
<dbReference type="GO" id="GO:0008237">
    <property type="term" value="F:metallopeptidase activity"/>
    <property type="evidence" value="ECO:0007669"/>
    <property type="project" value="InterPro"/>
</dbReference>
<evidence type="ECO:0008006" key="4">
    <source>
        <dbReference type="Google" id="ProtNLM"/>
    </source>
</evidence>
<comment type="caution">
    <text evidence="2">The sequence shown here is derived from an EMBL/GenBank/DDBJ whole genome shotgun (WGS) entry which is preliminary data.</text>
</comment>
<reference evidence="2" key="1">
    <citation type="submission" date="2020-03" db="EMBL/GenBank/DDBJ databases">
        <title>Draft Genome Sequence of Cylindrodendrum hubeiense.</title>
        <authorList>
            <person name="Buettner E."/>
            <person name="Kellner H."/>
        </authorList>
    </citation>
    <scope>NUCLEOTIDE SEQUENCE</scope>
    <source>
        <strain evidence="2">IHI 201604</strain>
    </source>
</reference>
<dbReference type="OrthoDB" id="4804857at2759"/>